<comment type="catalytic activity">
    <reaction evidence="1">
        <text>[E2 ubiquitin-conjugating enzyme]-S-ubiquitinyl-L-cysteine + [acceptor protein]-L-lysine = [E2 ubiquitin-conjugating enzyme]-L-cysteine + [acceptor protein]-N(6)-ubiquitinyl-L-lysine.</text>
        <dbReference type="EC" id="2.3.2.31"/>
    </reaction>
</comment>
<keyword evidence="11" id="KW-0862">Zinc</keyword>
<keyword evidence="12" id="KW-1133">Transmembrane helix</keyword>
<dbReference type="PROSITE" id="PS50089">
    <property type="entry name" value="ZF_RING_2"/>
    <property type="match status" value="1"/>
</dbReference>
<dbReference type="Proteomes" id="UP000187209">
    <property type="component" value="Unassembled WGS sequence"/>
</dbReference>
<comment type="caution">
    <text evidence="17">The sequence shown here is derived from an EMBL/GenBank/DDBJ whole genome shotgun (WGS) entry which is preliminary data.</text>
</comment>
<dbReference type="EC" id="2.3.2.31" evidence="4"/>
<dbReference type="SUPFAM" id="SSF57850">
    <property type="entry name" value="RING/U-box"/>
    <property type="match status" value="3"/>
</dbReference>
<comment type="pathway">
    <text evidence="3">Protein modification; protein ubiquitination.</text>
</comment>
<keyword evidence="13" id="KW-0472">Membrane</keyword>
<keyword evidence="5" id="KW-0808">Transferase</keyword>
<dbReference type="OrthoDB" id="301105at2759"/>
<evidence type="ECO:0000256" key="2">
    <source>
        <dbReference type="ARBA" id="ARBA00004167"/>
    </source>
</evidence>
<dbReference type="GO" id="GO:0005737">
    <property type="term" value="C:cytoplasm"/>
    <property type="evidence" value="ECO:0007669"/>
    <property type="project" value="UniProtKB-ARBA"/>
</dbReference>
<evidence type="ECO:0000256" key="5">
    <source>
        <dbReference type="ARBA" id="ARBA00022679"/>
    </source>
</evidence>
<dbReference type="InterPro" id="IPR031127">
    <property type="entry name" value="E3_UB_ligase_RBR"/>
</dbReference>
<dbReference type="InterPro" id="IPR013083">
    <property type="entry name" value="Znf_RING/FYVE/PHD"/>
</dbReference>
<dbReference type="PANTHER" id="PTHR11685">
    <property type="entry name" value="RBR FAMILY RING FINGER AND IBR DOMAIN-CONTAINING"/>
    <property type="match status" value="1"/>
</dbReference>
<dbReference type="GO" id="GO:0008270">
    <property type="term" value="F:zinc ion binding"/>
    <property type="evidence" value="ECO:0007669"/>
    <property type="project" value="UniProtKB-KW"/>
</dbReference>
<evidence type="ECO:0000256" key="10">
    <source>
        <dbReference type="ARBA" id="ARBA00022786"/>
    </source>
</evidence>
<evidence type="ECO:0000256" key="11">
    <source>
        <dbReference type="ARBA" id="ARBA00022833"/>
    </source>
</evidence>
<evidence type="ECO:0000259" key="16">
    <source>
        <dbReference type="PROSITE" id="PS51873"/>
    </source>
</evidence>
<evidence type="ECO:0000256" key="3">
    <source>
        <dbReference type="ARBA" id="ARBA00004906"/>
    </source>
</evidence>
<dbReference type="SMART" id="SM00184">
    <property type="entry name" value="RING"/>
    <property type="match status" value="3"/>
</dbReference>
<dbReference type="InterPro" id="IPR017907">
    <property type="entry name" value="Znf_RING_CS"/>
</dbReference>
<keyword evidence="18" id="KW-1185">Reference proteome</keyword>
<protein>
    <recommendedName>
        <fullName evidence="4">RBR-type E3 ubiquitin transferase</fullName>
        <ecNumber evidence="4">2.3.2.31</ecNumber>
    </recommendedName>
</protein>
<name>A0A1R2BRH3_9CILI</name>
<dbReference type="Gene3D" id="3.30.40.10">
    <property type="entry name" value="Zinc/RING finger domain, C3HC4 (zinc finger)"/>
    <property type="match status" value="1"/>
</dbReference>
<dbReference type="Pfam" id="PF00097">
    <property type="entry name" value="zf-C3HC4"/>
    <property type="match status" value="1"/>
</dbReference>
<evidence type="ECO:0000256" key="4">
    <source>
        <dbReference type="ARBA" id="ARBA00012251"/>
    </source>
</evidence>
<dbReference type="PROSITE" id="PS51873">
    <property type="entry name" value="TRIAD"/>
    <property type="match status" value="1"/>
</dbReference>
<dbReference type="InterPro" id="IPR018957">
    <property type="entry name" value="Znf_C3HC4_RING-type"/>
</dbReference>
<evidence type="ECO:0000313" key="17">
    <source>
        <dbReference type="EMBL" id="OMJ79297.1"/>
    </source>
</evidence>
<dbReference type="AlphaFoldDB" id="A0A1R2BRH3"/>
<dbReference type="PROSITE" id="PS00518">
    <property type="entry name" value="ZF_RING_1"/>
    <property type="match status" value="1"/>
</dbReference>
<comment type="subcellular location">
    <subcellularLocation>
        <location evidence="2">Membrane</location>
        <topology evidence="2">Single-pass membrane protein</topology>
    </subcellularLocation>
</comment>
<dbReference type="GO" id="GO:0016567">
    <property type="term" value="P:protein ubiquitination"/>
    <property type="evidence" value="ECO:0007669"/>
    <property type="project" value="InterPro"/>
</dbReference>
<keyword evidence="9 14" id="KW-0863">Zinc-finger</keyword>
<evidence type="ECO:0000256" key="14">
    <source>
        <dbReference type="PROSITE-ProRule" id="PRU00175"/>
    </source>
</evidence>
<accession>A0A1R2BRH3</accession>
<evidence type="ECO:0000256" key="9">
    <source>
        <dbReference type="ARBA" id="ARBA00022771"/>
    </source>
</evidence>
<keyword evidence="7" id="KW-0479">Metal-binding</keyword>
<organism evidence="17 18">
    <name type="scientific">Stentor coeruleus</name>
    <dbReference type="NCBI Taxonomy" id="5963"/>
    <lineage>
        <taxon>Eukaryota</taxon>
        <taxon>Sar</taxon>
        <taxon>Alveolata</taxon>
        <taxon>Ciliophora</taxon>
        <taxon>Postciliodesmatophora</taxon>
        <taxon>Heterotrichea</taxon>
        <taxon>Heterotrichida</taxon>
        <taxon>Stentoridae</taxon>
        <taxon>Stentor</taxon>
    </lineage>
</organism>
<gene>
    <name evidence="17" type="ORF">SteCoe_20719</name>
</gene>
<keyword evidence="6" id="KW-0812">Transmembrane</keyword>
<evidence type="ECO:0000256" key="8">
    <source>
        <dbReference type="ARBA" id="ARBA00022737"/>
    </source>
</evidence>
<evidence type="ECO:0000259" key="15">
    <source>
        <dbReference type="PROSITE" id="PS50089"/>
    </source>
</evidence>
<dbReference type="InterPro" id="IPR001841">
    <property type="entry name" value="Znf_RING"/>
</dbReference>
<dbReference type="GO" id="GO:0061630">
    <property type="term" value="F:ubiquitin protein ligase activity"/>
    <property type="evidence" value="ECO:0007669"/>
    <property type="project" value="UniProtKB-EC"/>
</dbReference>
<keyword evidence="10" id="KW-0833">Ubl conjugation pathway</keyword>
<proteinExistence type="predicted"/>
<evidence type="ECO:0000256" key="1">
    <source>
        <dbReference type="ARBA" id="ARBA00001798"/>
    </source>
</evidence>
<feature type="domain" description="RING-type" evidence="15">
    <location>
        <begin position="438"/>
        <end position="487"/>
    </location>
</feature>
<dbReference type="GO" id="GO:0031090">
    <property type="term" value="C:organelle membrane"/>
    <property type="evidence" value="ECO:0007669"/>
    <property type="project" value="UniProtKB-ARBA"/>
</dbReference>
<reference evidence="17 18" key="1">
    <citation type="submission" date="2016-11" db="EMBL/GenBank/DDBJ databases">
        <title>The macronuclear genome of Stentor coeruleus: a giant cell with tiny introns.</title>
        <authorList>
            <person name="Slabodnick M."/>
            <person name="Ruby J.G."/>
            <person name="Reiff S.B."/>
            <person name="Swart E.C."/>
            <person name="Gosai S."/>
            <person name="Prabakaran S."/>
            <person name="Witkowska E."/>
            <person name="Larue G.E."/>
            <person name="Fisher S."/>
            <person name="Freeman R.M."/>
            <person name="Gunawardena J."/>
            <person name="Chu W."/>
            <person name="Stover N.A."/>
            <person name="Gregory B.D."/>
            <person name="Nowacki M."/>
            <person name="Derisi J."/>
            <person name="Roy S.W."/>
            <person name="Marshall W.F."/>
            <person name="Sood P."/>
        </authorList>
    </citation>
    <scope>NUCLEOTIDE SEQUENCE [LARGE SCALE GENOMIC DNA]</scope>
    <source>
        <strain evidence="17">WM001</strain>
    </source>
</reference>
<keyword evidence="8" id="KW-0677">Repeat</keyword>
<dbReference type="EMBL" id="MPUH01000478">
    <property type="protein sequence ID" value="OMJ79297.1"/>
    <property type="molecule type" value="Genomic_DNA"/>
</dbReference>
<evidence type="ECO:0000256" key="7">
    <source>
        <dbReference type="ARBA" id="ARBA00022723"/>
    </source>
</evidence>
<feature type="domain" description="RING-type" evidence="16">
    <location>
        <begin position="434"/>
        <end position="657"/>
    </location>
</feature>
<dbReference type="FunFam" id="3.30.40.10:FF:000051">
    <property type="entry name" value="RBR-type E3 ubiquitin transferase"/>
    <property type="match status" value="1"/>
</dbReference>
<evidence type="ECO:0000256" key="13">
    <source>
        <dbReference type="ARBA" id="ARBA00023136"/>
    </source>
</evidence>
<dbReference type="InterPro" id="IPR044066">
    <property type="entry name" value="TRIAD_supradom"/>
</dbReference>
<sequence length="662" mass="76824">MFIIDWLNANCRMKCDFDEEANEIALNHFDIDINDEQIGSPLPKICKIQILDEHGNKISDGKSRTSLQVIENKELKNQFDTFENNKNERDSLKVNYFDGLSKGNSIQKKINSNNIDKPKSSVMIKIKGPVYSSNKIKNPLPLKDKVIIPEENKEETIEDEENLKIFEKEQPEEFSKYKKTQKALLRKQKVSLSLAENGLQILDNIIDKTQNCIFCQFPITENDISFSLLCKHRSCYMCIYNKLQDITQGGESQLLLCDCNAVIYIYLIAKNIEFETLDLYAEIVSGIFHMNDIIKSYCPYDLHLNKKIKLSENKLCKKCKNPFCQKCGFTHPVQTCLEYYSEIFKKEMKEKLPKCTECNTEPLEINLECECKLCLNCCKNMIRDFLYKEDPTKDPVCDKHNIIIPRMYVYQVFGGQNFFIKEQTKAIDYLILSPKFVCEICLIEFSVNQSITMDCDHRFCYNCIKYYINTKMVDSSSANKIGCPKCELPISYDTLKNNSDPDIFERYLKFSVMAYLPEDKEEVMKWCINCDFGCTISKDVVDFKCPNCHSEYCPKCNKKHFMSECENLRFIKSANELKAMFFENDEFFINFMRDNIKCPNCGEAIQKVSGCNFLTCVWPRCKGISFCAICNKILTKNQHYSHYKISGPFGGTCNITDGIEDE</sequence>
<evidence type="ECO:0000313" key="18">
    <source>
        <dbReference type="Proteomes" id="UP000187209"/>
    </source>
</evidence>
<evidence type="ECO:0000256" key="12">
    <source>
        <dbReference type="ARBA" id="ARBA00022989"/>
    </source>
</evidence>
<evidence type="ECO:0000256" key="6">
    <source>
        <dbReference type="ARBA" id="ARBA00022692"/>
    </source>
</evidence>